<evidence type="ECO:0000313" key="3">
    <source>
        <dbReference type="Proteomes" id="UP000325273"/>
    </source>
</evidence>
<proteinExistence type="predicted"/>
<dbReference type="GO" id="GO:0046464">
    <property type="term" value="P:acylglycerol catabolic process"/>
    <property type="evidence" value="ECO:0007669"/>
    <property type="project" value="TreeGrafter"/>
</dbReference>
<dbReference type="AlphaFoldDB" id="A0A5B0GXI6"/>
<dbReference type="PANTHER" id="PTHR43798">
    <property type="entry name" value="MONOACYLGLYCEROL LIPASE"/>
    <property type="match status" value="1"/>
</dbReference>
<keyword evidence="3" id="KW-1185">Reference proteome</keyword>
<dbReference type="SUPFAM" id="SSF54427">
    <property type="entry name" value="NTF2-like"/>
    <property type="match status" value="1"/>
</dbReference>
<gene>
    <name evidence="2" type="ORF">FVF58_23375</name>
</gene>
<dbReference type="Proteomes" id="UP000325273">
    <property type="component" value="Unassembled WGS sequence"/>
</dbReference>
<comment type="caution">
    <text evidence="2">The sequence shown here is derived from an EMBL/GenBank/DDBJ whole genome shotgun (WGS) entry which is preliminary data.</text>
</comment>
<dbReference type="Gene3D" id="3.10.450.50">
    <property type="match status" value="1"/>
</dbReference>
<accession>A0A5B0GXI6</accession>
<dbReference type="InterPro" id="IPR032710">
    <property type="entry name" value="NTF2-like_dom_sf"/>
</dbReference>
<dbReference type="SMART" id="SM00824">
    <property type="entry name" value="PKS_TE"/>
    <property type="match status" value="1"/>
</dbReference>
<dbReference type="RefSeq" id="WP_149672209.1">
    <property type="nucleotide sequence ID" value="NZ_VTUZ01000016.1"/>
</dbReference>
<dbReference type="GO" id="GO:0016020">
    <property type="term" value="C:membrane"/>
    <property type="evidence" value="ECO:0007669"/>
    <property type="project" value="TreeGrafter"/>
</dbReference>
<dbReference type="InterPro" id="IPR029058">
    <property type="entry name" value="AB_hydrolase_fold"/>
</dbReference>
<dbReference type="Gene3D" id="3.40.50.1820">
    <property type="entry name" value="alpha/beta hydrolase"/>
    <property type="match status" value="1"/>
</dbReference>
<dbReference type="InterPro" id="IPR037401">
    <property type="entry name" value="SnoaL-like"/>
</dbReference>
<organism evidence="2 3">
    <name type="scientific">Paraburkholderia panacisoli</name>
    <dbReference type="NCBI Taxonomy" id="2603818"/>
    <lineage>
        <taxon>Bacteria</taxon>
        <taxon>Pseudomonadati</taxon>
        <taxon>Pseudomonadota</taxon>
        <taxon>Betaproteobacteria</taxon>
        <taxon>Burkholderiales</taxon>
        <taxon>Burkholderiaceae</taxon>
        <taxon>Paraburkholderia</taxon>
    </lineage>
</organism>
<dbReference type="PANTHER" id="PTHR43798:SF5">
    <property type="entry name" value="MONOACYLGLYCEROL LIPASE ABHD6"/>
    <property type="match status" value="1"/>
</dbReference>
<dbReference type="Pfam" id="PF12697">
    <property type="entry name" value="Abhydrolase_6"/>
    <property type="match status" value="1"/>
</dbReference>
<dbReference type="InterPro" id="IPR000073">
    <property type="entry name" value="AB_hydrolase_1"/>
</dbReference>
<keyword evidence="2" id="KW-0378">Hydrolase</keyword>
<dbReference type="Pfam" id="PF12680">
    <property type="entry name" value="SnoaL_2"/>
    <property type="match status" value="1"/>
</dbReference>
<evidence type="ECO:0000313" key="2">
    <source>
        <dbReference type="EMBL" id="KAA1007666.1"/>
    </source>
</evidence>
<dbReference type="SUPFAM" id="SSF53474">
    <property type="entry name" value="alpha/beta-Hydrolases"/>
    <property type="match status" value="1"/>
</dbReference>
<name>A0A5B0GXI6_9BURK</name>
<evidence type="ECO:0000259" key="1">
    <source>
        <dbReference type="SMART" id="SM00824"/>
    </source>
</evidence>
<feature type="domain" description="Thioesterase TesA-like" evidence="1">
    <location>
        <begin position="12"/>
        <end position="243"/>
    </location>
</feature>
<dbReference type="InterPro" id="IPR050266">
    <property type="entry name" value="AB_hydrolase_sf"/>
</dbReference>
<dbReference type="EMBL" id="VTUZ01000016">
    <property type="protein sequence ID" value="KAA1007666.1"/>
    <property type="molecule type" value="Genomic_DNA"/>
</dbReference>
<reference evidence="2 3" key="1">
    <citation type="submission" date="2019-08" db="EMBL/GenBank/DDBJ databases">
        <title>Paraburkholderia sp. DCY113.</title>
        <authorList>
            <person name="Kang J."/>
        </authorList>
    </citation>
    <scope>NUCLEOTIDE SEQUENCE [LARGE SCALE GENOMIC DNA]</scope>
    <source>
        <strain evidence="2 3">DCY113</strain>
    </source>
</reference>
<sequence>MNPTHPTQPALVFIHGFLDGADAWCDLARGLGDRAADALRVDLPGMGARAGEPGPYSLDRFAADITTQVRKLSRPVVLVGHSMGAQIAELVAQRLDAQVRGLVLLTPVPLRGTGLPDDAMRTFHALGGNRAAQRELRRNLSVKLDDGQLERLGQLGDRVDAAAVGIFADLWNNGHPSGAEPARYRGPVLIIRGGGDAFVTAELISSGVMPRFEAPSVVSIERAGHWPHVEQPNEVARIVGAFLANVEPASHMPDALDVPDAPDAPQGWTRAFEHKSADAFADAFAPNVVLEASVLAKPVAGVDQVKTVMSAASKIYEALSFTHQAHNDMRDYLEWEVQAFGGEQMRGVTVLTKNAEGKIVHVAIHHRPLGGALKFSAELGRVLQGQVDTSFFYRSA</sequence>
<dbReference type="GO" id="GO:0047372">
    <property type="term" value="F:monoacylglycerol lipase activity"/>
    <property type="evidence" value="ECO:0007669"/>
    <property type="project" value="TreeGrafter"/>
</dbReference>
<protein>
    <submittedName>
        <fullName evidence="2">Alpha/beta hydrolase</fullName>
    </submittedName>
</protein>
<dbReference type="InterPro" id="IPR020802">
    <property type="entry name" value="TesA-like"/>
</dbReference>